<keyword evidence="2" id="KW-0489">Methyltransferase</keyword>
<sequence length="254" mass="26451">MSDWDGVVRAYERSFATMCAGTIERLLADTDGPRLLDVGCGTGELAARAVQAGRTVTAVDAEPDMVAAARDRVDEVLVAALPSLPFDDASHDAVVANFVINHVPDPRAAVAELARLVVPGGQVAMSIWPPGGAGWGPLVGEVLATAGAVPLASQHLPPELDFERTAEGLAGLADAAGLQPRTVTELEWQWRIGAEDLWAGIAGGVGVPGRTYQAQTPQVRAVIAEEFTRRTAALAGADGLLRFPSRAAYVVAEA</sequence>
<name>A0A9D1GX41_9ACTN</name>
<comment type="caution">
    <text evidence="2">The sequence shown here is derived from an EMBL/GenBank/DDBJ whole genome shotgun (WGS) entry which is preliminary data.</text>
</comment>
<dbReference type="Proteomes" id="UP000886842">
    <property type="component" value="Unassembled WGS sequence"/>
</dbReference>
<dbReference type="EMBL" id="DVLP01000226">
    <property type="protein sequence ID" value="HIT75416.1"/>
    <property type="molecule type" value="Genomic_DNA"/>
</dbReference>
<proteinExistence type="predicted"/>
<dbReference type="GO" id="GO:0008757">
    <property type="term" value="F:S-adenosylmethionine-dependent methyltransferase activity"/>
    <property type="evidence" value="ECO:0007669"/>
    <property type="project" value="InterPro"/>
</dbReference>
<dbReference type="PANTHER" id="PTHR43591">
    <property type="entry name" value="METHYLTRANSFERASE"/>
    <property type="match status" value="1"/>
</dbReference>
<dbReference type="CDD" id="cd02440">
    <property type="entry name" value="AdoMet_MTases"/>
    <property type="match status" value="1"/>
</dbReference>
<dbReference type="Pfam" id="PF08241">
    <property type="entry name" value="Methyltransf_11"/>
    <property type="match status" value="1"/>
</dbReference>
<reference evidence="2" key="1">
    <citation type="submission" date="2020-10" db="EMBL/GenBank/DDBJ databases">
        <authorList>
            <person name="Gilroy R."/>
        </authorList>
    </citation>
    <scope>NUCLEOTIDE SEQUENCE</scope>
    <source>
        <strain evidence="2">ChiGjej1B1-24693</strain>
    </source>
</reference>
<evidence type="ECO:0000259" key="1">
    <source>
        <dbReference type="Pfam" id="PF08241"/>
    </source>
</evidence>
<evidence type="ECO:0000313" key="3">
    <source>
        <dbReference type="Proteomes" id="UP000886842"/>
    </source>
</evidence>
<dbReference type="Gene3D" id="3.40.50.150">
    <property type="entry name" value="Vaccinia Virus protein VP39"/>
    <property type="match status" value="1"/>
</dbReference>
<protein>
    <submittedName>
        <fullName evidence="2">Class I SAM-dependent methyltransferase</fullName>
    </submittedName>
</protein>
<evidence type="ECO:0000313" key="2">
    <source>
        <dbReference type="EMBL" id="HIT75416.1"/>
    </source>
</evidence>
<dbReference type="AlphaFoldDB" id="A0A9D1GX41"/>
<feature type="domain" description="Methyltransferase type 11" evidence="1">
    <location>
        <begin position="36"/>
        <end position="124"/>
    </location>
</feature>
<dbReference type="GO" id="GO:0032259">
    <property type="term" value="P:methylation"/>
    <property type="evidence" value="ECO:0007669"/>
    <property type="project" value="UniProtKB-KW"/>
</dbReference>
<dbReference type="SUPFAM" id="SSF53335">
    <property type="entry name" value="S-adenosyl-L-methionine-dependent methyltransferases"/>
    <property type="match status" value="1"/>
</dbReference>
<keyword evidence="2" id="KW-0808">Transferase</keyword>
<dbReference type="InterPro" id="IPR029063">
    <property type="entry name" value="SAM-dependent_MTases_sf"/>
</dbReference>
<reference evidence="2" key="2">
    <citation type="journal article" date="2021" name="PeerJ">
        <title>Extensive microbial diversity within the chicken gut microbiome revealed by metagenomics and culture.</title>
        <authorList>
            <person name="Gilroy R."/>
            <person name="Ravi A."/>
            <person name="Getino M."/>
            <person name="Pursley I."/>
            <person name="Horton D.L."/>
            <person name="Alikhan N.F."/>
            <person name="Baker D."/>
            <person name="Gharbi K."/>
            <person name="Hall N."/>
            <person name="Watson M."/>
            <person name="Adriaenssens E.M."/>
            <person name="Foster-Nyarko E."/>
            <person name="Jarju S."/>
            <person name="Secka A."/>
            <person name="Antonio M."/>
            <person name="Oren A."/>
            <person name="Chaudhuri R.R."/>
            <person name="La Ragione R."/>
            <person name="Hildebrand F."/>
            <person name="Pallen M.J."/>
        </authorList>
    </citation>
    <scope>NUCLEOTIDE SEQUENCE</scope>
    <source>
        <strain evidence="2">ChiGjej1B1-24693</strain>
    </source>
</reference>
<dbReference type="PANTHER" id="PTHR43591:SF24">
    <property type="entry name" value="2-METHOXY-6-POLYPRENYL-1,4-BENZOQUINOL METHYLASE, MITOCHONDRIAL"/>
    <property type="match status" value="1"/>
</dbReference>
<gene>
    <name evidence="2" type="ORF">IAA98_07520</name>
</gene>
<dbReference type="InterPro" id="IPR013216">
    <property type="entry name" value="Methyltransf_11"/>
</dbReference>
<accession>A0A9D1GX41</accession>
<organism evidence="2 3">
    <name type="scientific">Candidatus Avipropionibacterium avicola</name>
    <dbReference type="NCBI Taxonomy" id="2840701"/>
    <lineage>
        <taxon>Bacteria</taxon>
        <taxon>Bacillati</taxon>
        <taxon>Actinomycetota</taxon>
        <taxon>Actinomycetes</taxon>
        <taxon>Propionibacteriales</taxon>
        <taxon>Propionibacteriaceae</taxon>
        <taxon>Propionibacteriaceae incertae sedis</taxon>
        <taxon>Candidatus Avipropionibacterium</taxon>
    </lineage>
</organism>